<evidence type="ECO:0000313" key="2">
    <source>
        <dbReference type="Proteomes" id="UP001239111"/>
    </source>
</evidence>
<reference evidence="1" key="1">
    <citation type="submission" date="2023-04" db="EMBL/GenBank/DDBJ databases">
        <title>A chromosome-level genome assembly of the parasitoid wasp Eretmocerus hayati.</title>
        <authorList>
            <person name="Zhong Y."/>
            <person name="Liu S."/>
            <person name="Liu Y."/>
        </authorList>
    </citation>
    <scope>NUCLEOTIDE SEQUENCE</scope>
    <source>
        <strain evidence="1">ZJU_SS_LIU_2023</strain>
    </source>
</reference>
<proteinExistence type="predicted"/>
<dbReference type="EMBL" id="CM056743">
    <property type="protein sequence ID" value="KAJ8671154.1"/>
    <property type="molecule type" value="Genomic_DNA"/>
</dbReference>
<gene>
    <name evidence="1" type="ORF">QAD02_002413</name>
</gene>
<evidence type="ECO:0000313" key="1">
    <source>
        <dbReference type="EMBL" id="KAJ8671154.1"/>
    </source>
</evidence>
<protein>
    <submittedName>
        <fullName evidence="1">Uncharacterized protein</fullName>
    </submittedName>
</protein>
<comment type="caution">
    <text evidence="1">The sequence shown here is derived from an EMBL/GenBank/DDBJ whole genome shotgun (WGS) entry which is preliminary data.</text>
</comment>
<organism evidence="1 2">
    <name type="scientific">Eretmocerus hayati</name>
    <dbReference type="NCBI Taxonomy" id="131215"/>
    <lineage>
        <taxon>Eukaryota</taxon>
        <taxon>Metazoa</taxon>
        <taxon>Ecdysozoa</taxon>
        <taxon>Arthropoda</taxon>
        <taxon>Hexapoda</taxon>
        <taxon>Insecta</taxon>
        <taxon>Pterygota</taxon>
        <taxon>Neoptera</taxon>
        <taxon>Endopterygota</taxon>
        <taxon>Hymenoptera</taxon>
        <taxon>Apocrita</taxon>
        <taxon>Proctotrupomorpha</taxon>
        <taxon>Chalcidoidea</taxon>
        <taxon>Aphelinidae</taxon>
        <taxon>Aphelininae</taxon>
        <taxon>Eretmocerus</taxon>
    </lineage>
</organism>
<sequence length="112" mass="12606">MVANDDVTLRLREPDGDLSGRGSLQCTEEVSYADQDYSQNLQESSIDESWTKWRGKVRTVLTDSDELASSESVDINNSIRVKIEPWTVDDHEAGPQVNPLPRNFIRVILDGN</sequence>
<name>A0ACC2NIT5_9HYME</name>
<accession>A0ACC2NIT5</accession>
<dbReference type="Proteomes" id="UP001239111">
    <property type="component" value="Chromosome 3"/>
</dbReference>
<keyword evidence="2" id="KW-1185">Reference proteome</keyword>